<dbReference type="InterPro" id="IPR011842">
    <property type="entry name" value="PQQ_synth_PqqB"/>
</dbReference>
<dbReference type="NCBIfam" id="TIGR02108">
    <property type="entry name" value="PQQ_syn_pqqB"/>
    <property type="match status" value="1"/>
</dbReference>
<feature type="domain" description="Metallo-beta-lactamase" evidence="7">
    <location>
        <begin position="2"/>
        <end position="215"/>
    </location>
</feature>
<dbReference type="Pfam" id="PF12706">
    <property type="entry name" value="Lactamase_B_2"/>
    <property type="match status" value="1"/>
</dbReference>
<evidence type="ECO:0000256" key="4">
    <source>
        <dbReference type="ARBA" id="ARBA00022448"/>
    </source>
</evidence>
<name>A0ABQ6CRM1_9HYPH</name>
<gene>
    <name evidence="6 8" type="primary">pqqB</name>
    <name evidence="8" type="ORF">GCM10007874_53870</name>
</gene>
<comment type="similarity">
    <text evidence="2 6">Belongs to the PqqB family.</text>
</comment>
<evidence type="ECO:0000256" key="3">
    <source>
        <dbReference type="ARBA" id="ARBA00015084"/>
    </source>
</evidence>
<evidence type="ECO:0000256" key="2">
    <source>
        <dbReference type="ARBA" id="ARBA00008481"/>
    </source>
</evidence>
<dbReference type="Gene3D" id="3.60.15.10">
    <property type="entry name" value="Ribonuclease Z/Hydroxyacylglutathione hydrolase-like"/>
    <property type="match status" value="1"/>
</dbReference>
<keyword evidence="4 6" id="KW-0813">Transport</keyword>
<accession>A0ABQ6CRM1</accession>
<reference evidence="9" key="1">
    <citation type="journal article" date="2019" name="Int. J. Syst. Evol. Microbiol.">
        <title>The Global Catalogue of Microorganisms (GCM) 10K type strain sequencing project: providing services to taxonomists for standard genome sequencing and annotation.</title>
        <authorList>
            <consortium name="The Broad Institute Genomics Platform"/>
            <consortium name="The Broad Institute Genome Sequencing Center for Infectious Disease"/>
            <person name="Wu L."/>
            <person name="Ma J."/>
        </authorList>
    </citation>
    <scope>NUCLEOTIDE SEQUENCE [LARGE SCALE GENOMIC DNA]</scope>
    <source>
        <strain evidence="9">NBRC 101365</strain>
    </source>
</reference>
<comment type="function">
    <text evidence="6">May be involved in the transport of PQQ or its precursor to the periplasm.</text>
</comment>
<dbReference type="EMBL" id="BSPC01000061">
    <property type="protein sequence ID" value="GLS22369.1"/>
    <property type="molecule type" value="Genomic_DNA"/>
</dbReference>
<sequence>MLVDASPDIRQQIMDTPVLRPIDNIRHSPIAAVLVTSGEVDHIAGLLGLRERHSFSLFGTTDTLDTIEQNAIFGVIGKDLVTREAVKVDHSFTPVPGLEVTLVPVPGKVPLWREDEPLRLGEETESTVGVAISAAGKRIVYAPGCAASSTRLRETIAGADLLLFDGTFWKDDEMITSGAGSKTGRRMGHMPMSGPDGSMMALADISIGRRVFIHINNTNLALVEDSAERAAVDAAGWTLAYDGMTFAL</sequence>
<dbReference type="SUPFAM" id="SSF56281">
    <property type="entry name" value="Metallo-hydrolase/oxidoreductase"/>
    <property type="match status" value="1"/>
</dbReference>
<proteinExistence type="inferred from homology"/>
<dbReference type="InterPro" id="IPR001279">
    <property type="entry name" value="Metallo-B-lactamas"/>
</dbReference>
<dbReference type="InterPro" id="IPR036866">
    <property type="entry name" value="RibonucZ/Hydroxyglut_hydro"/>
</dbReference>
<organism evidence="8 9">
    <name type="scientific">Labrys miyagiensis</name>
    <dbReference type="NCBI Taxonomy" id="346912"/>
    <lineage>
        <taxon>Bacteria</taxon>
        <taxon>Pseudomonadati</taxon>
        <taxon>Pseudomonadota</taxon>
        <taxon>Alphaproteobacteria</taxon>
        <taxon>Hyphomicrobiales</taxon>
        <taxon>Xanthobacteraceae</taxon>
        <taxon>Labrys</taxon>
    </lineage>
</organism>
<dbReference type="Proteomes" id="UP001156882">
    <property type="component" value="Unassembled WGS sequence"/>
</dbReference>
<evidence type="ECO:0000259" key="7">
    <source>
        <dbReference type="Pfam" id="PF12706"/>
    </source>
</evidence>
<comment type="pathway">
    <text evidence="1 6">Cofactor biosynthesis; pyrroloquinoline quinone biosynthesis.</text>
</comment>
<evidence type="ECO:0000256" key="5">
    <source>
        <dbReference type="ARBA" id="ARBA00022905"/>
    </source>
</evidence>
<evidence type="ECO:0000313" key="9">
    <source>
        <dbReference type="Proteomes" id="UP001156882"/>
    </source>
</evidence>
<keyword evidence="5 6" id="KW-0884">PQQ biosynthesis</keyword>
<evidence type="ECO:0000256" key="1">
    <source>
        <dbReference type="ARBA" id="ARBA00004886"/>
    </source>
</evidence>
<comment type="caution">
    <text evidence="8">The sequence shown here is derived from an EMBL/GenBank/DDBJ whole genome shotgun (WGS) entry which is preliminary data.</text>
</comment>
<protein>
    <recommendedName>
        <fullName evidence="3 6">Coenzyme PQQ synthesis protein B</fullName>
    </recommendedName>
    <alternativeName>
        <fullName evidence="6">Pyrroloquinoline quinone biosynthesis protein B</fullName>
    </alternativeName>
</protein>
<evidence type="ECO:0000313" key="8">
    <source>
        <dbReference type="EMBL" id="GLS22369.1"/>
    </source>
</evidence>
<evidence type="ECO:0000256" key="6">
    <source>
        <dbReference type="HAMAP-Rule" id="MF_00653"/>
    </source>
</evidence>
<dbReference type="HAMAP" id="MF_00653">
    <property type="entry name" value="PQQ_syn_PqqB"/>
    <property type="match status" value="1"/>
</dbReference>
<keyword evidence="9" id="KW-1185">Reference proteome</keyword>